<name>A0ABS6AVT8_9NOCA</name>
<evidence type="ECO:0000313" key="3">
    <source>
        <dbReference type="Proteomes" id="UP000733379"/>
    </source>
</evidence>
<proteinExistence type="predicted"/>
<keyword evidence="3" id="KW-1185">Reference proteome</keyword>
<dbReference type="EMBL" id="JAHKNI010000003">
    <property type="protein sequence ID" value="MBU3062151.1"/>
    <property type="molecule type" value="Genomic_DNA"/>
</dbReference>
<evidence type="ECO:0000256" key="1">
    <source>
        <dbReference type="SAM" id="Phobius"/>
    </source>
</evidence>
<feature type="transmembrane region" description="Helical" evidence="1">
    <location>
        <begin position="38"/>
        <end position="56"/>
    </location>
</feature>
<gene>
    <name evidence="2" type="ORF">KO481_11515</name>
</gene>
<sequence>MYRPRGREIPSRTRRVTVATSYAPRSGLGAVPLSVPTTMLWLAGTTVLALLAYYFIGIDQGAVSIFGSDMHVHEFVHDARHFLGFPCH</sequence>
<accession>A0ABS6AVT8</accession>
<keyword evidence="1" id="KW-0812">Transmembrane</keyword>
<keyword evidence="1" id="KW-1133">Transmembrane helix</keyword>
<organism evidence="2 3">
    <name type="scientific">Nocardia albiluteola</name>
    <dbReference type="NCBI Taxonomy" id="2842303"/>
    <lineage>
        <taxon>Bacteria</taxon>
        <taxon>Bacillati</taxon>
        <taxon>Actinomycetota</taxon>
        <taxon>Actinomycetes</taxon>
        <taxon>Mycobacteriales</taxon>
        <taxon>Nocardiaceae</taxon>
        <taxon>Nocardia</taxon>
    </lineage>
</organism>
<dbReference type="Pfam" id="PF09489">
    <property type="entry name" value="CbtB"/>
    <property type="match status" value="1"/>
</dbReference>
<dbReference type="Proteomes" id="UP000733379">
    <property type="component" value="Unassembled WGS sequence"/>
</dbReference>
<comment type="caution">
    <text evidence="2">The sequence shown here is derived from an EMBL/GenBank/DDBJ whole genome shotgun (WGS) entry which is preliminary data.</text>
</comment>
<evidence type="ECO:0000313" key="2">
    <source>
        <dbReference type="EMBL" id="MBU3062151.1"/>
    </source>
</evidence>
<protein>
    <submittedName>
        <fullName evidence="2">CbtB-domain containing protein</fullName>
    </submittedName>
</protein>
<reference evidence="2 3" key="1">
    <citation type="submission" date="2021-06" db="EMBL/GenBank/DDBJ databases">
        <title>Actinomycetes sequencing.</title>
        <authorList>
            <person name="Shan Q."/>
        </authorList>
    </citation>
    <scope>NUCLEOTIDE SEQUENCE [LARGE SCALE GENOMIC DNA]</scope>
    <source>
        <strain evidence="2 3">NEAU-G5</strain>
    </source>
</reference>
<keyword evidence="1" id="KW-0472">Membrane</keyword>
<dbReference type="InterPro" id="IPR012667">
    <property type="entry name" value="CbtB_put"/>
</dbReference>